<comment type="similarity">
    <text evidence="3 7">Belongs to the hyi family.</text>
</comment>
<dbReference type="GO" id="GO:0008903">
    <property type="term" value="F:hydroxypyruvate isomerase activity"/>
    <property type="evidence" value="ECO:0007669"/>
    <property type="project" value="UniProtKB-EC"/>
</dbReference>
<proteinExistence type="inferred from homology"/>
<evidence type="ECO:0000256" key="8">
    <source>
        <dbReference type="PIRSR" id="PIRSR006241-50"/>
    </source>
</evidence>
<evidence type="ECO:0000256" key="1">
    <source>
        <dbReference type="ARBA" id="ARBA00000476"/>
    </source>
</evidence>
<dbReference type="Pfam" id="PF01261">
    <property type="entry name" value="AP_endonuc_2"/>
    <property type="match status" value="1"/>
</dbReference>
<evidence type="ECO:0000256" key="3">
    <source>
        <dbReference type="ARBA" id="ARBA00005962"/>
    </source>
</evidence>
<dbReference type="PIRSF" id="PIRSF006241">
    <property type="entry name" value="HyI"/>
    <property type="match status" value="1"/>
</dbReference>
<evidence type="ECO:0000256" key="2">
    <source>
        <dbReference type="ARBA" id="ARBA00002968"/>
    </source>
</evidence>
<feature type="active site" description="Proton donor/acceptor" evidence="8">
    <location>
        <position position="141"/>
    </location>
</feature>
<sequence length="262" mass="29723">MNLKFCANLSFMYQEANCLLERYSLAAKSGFTSVECAFPYSDSLEKLVQAKTNANVQQILINAPRGETFELGFAAIPSMEDKFRSSIDSAISYAKALNCSKIHVMAGIVAQPTEVNHQTYEKNLTYAAQIFENKGIIGLIEPINKYSAPGYYLNSYERAIDVLNKINSPNLKLQLDIFHLQQIKGDLTNNIKSLLPYVGHIQLAQVPARNEPNTPGEIDYSYIFQLLEELNYNEWIGLEYNPKDETDKGLSWLRNLKRTEKF</sequence>
<dbReference type="EMBL" id="GFXV01002500">
    <property type="protein sequence ID" value="MBW14305.1"/>
    <property type="molecule type" value="Transcribed_RNA"/>
</dbReference>
<dbReference type="InterPro" id="IPR013022">
    <property type="entry name" value="Xyl_isomerase-like_TIM-brl"/>
</dbReference>
<accession>A0A2H8TJK5</accession>
<dbReference type="FunFam" id="3.20.20.150:FF:000007">
    <property type="entry name" value="Hydroxypyruvate isomerase"/>
    <property type="match status" value="1"/>
</dbReference>
<keyword evidence="10" id="KW-0670">Pyruvate</keyword>
<comment type="catalytic activity">
    <reaction evidence="1 7">
        <text>3-hydroxypyruvate = 2-hydroxy-3-oxopropanoate</text>
        <dbReference type="Rhea" id="RHEA:11952"/>
        <dbReference type="ChEBI" id="CHEBI:17180"/>
        <dbReference type="ChEBI" id="CHEBI:57978"/>
        <dbReference type="EC" id="5.3.1.22"/>
    </reaction>
</comment>
<dbReference type="PANTHER" id="PTHR43489">
    <property type="entry name" value="ISOMERASE"/>
    <property type="match status" value="1"/>
</dbReference>
<dbReference type="InterPro" id="IPR026040">
    <property type="entry name" value="HyI-like"/>
</dbReference>
<dbReference type="EC" id="5.3.1.22" evidence="4 7"/>
<reference evidence="10" key="1">
    <citation type="submission" date="2017-10" db="EMBL/GenBank/DDBJ databases">
        <title>Transcriptome Assembly of Sugarcane Aphid Adults.</title>
        <authorList>
            <person name="Scully E.D."/>
            <person name="Palmer N.A."/>
            <person name="Geib S.M."/>
            <person name="Sarath G."/>
            <person name="Sattler S.E."/>
        </authorList>
    </citation>
    <scope>NUCLEOTIDE SEQUENCE</scope>
    <source>
        <tissue evidence="10">Whole body</tissue>
    </source>
</reference>
<evidence type="ECO:0000256" key="4">
    <source>
        <dbReference type="ARBA" id="ARBA00012570"/>
    </source>
</evidence>
<dbReference type="GO" id="GO:0046487">
    <property type="term" value="P:glyoxylate metabolic process"/>
    <property type="evidence" value="ECO:0007669"/>
    <property type="project" value="TreeGrafter"/>
</dbReference>
<feature type="active site" description="Proton donor/acceptor" evidence="8">
    <location>
        <position position="239"/>
    </location>
</feature>
<dbReference type="InterPro" id="IPR050417">
    <property type="entry name" value="Sugar_Epim/Isomerase"/>
</dbReference>
<protein>
    <recommendedName>
        <fullName evidence="5 7">Putative hydroxypyruvate isomerase</fullName>
        <ecNumber evidence="4 7">5.3.1.22</ecNumber>
    </recommendedName>
</protein>
<gene>
    <name evidence="10" type="primary">hyi_1</name>
</gene>
<dbReference type="OrthoDB" id="4214675at2759"/>
<keyword evidence="6 7" id="KW-0413">Isomerase</keyword>
<evidence type="ECO:0000259" key="9">
    <source>
        <dbReference type="Pfam" id="PF01261"/>
    </source>
</evidence>
<dbReference type="Gene3D" id="3.20.20.150">
    <property type="entry name" value="Divalent-metal-dependent TIM barrel enzymes"/>
    <property type="match status" value="1"/>
</dbReference>
<evidence type="ECO:0000256" key="5">
    <source>
        <dbReference type="ARBA" id="ARBA00017985"/>
    </source>
</evidence>
<dbReference type="AlphaFoldDB" id="A0A2H8TJK5"/>
<feature type="domain" description="Xylose isomerase-like TIM barrel" evidence="9">
    <location>
        <begin position="25"/>
        <end position="255"/>
    </location>
</feature>
<dbReference type="InterPro" id="IPR036237">
    <property type="entry name" value="Xyl_isomerase-like_sf"/>
</dbReference>
<name>A0A2H8TJK5_9HEMI</name>
<evidence type="ECO:0000256" key="6">
    <source>
        <dbReference type="ARBA" id="ARBA00023235"/>
    </source>
</evidence>
<comment type="function">
    <text evidence="2 7">Catalyzes the reversible isomerization between hydroxypyruvate and 2-hydroxy-3-oxopropanoate (also termed tartronate semialdehyde).</text>
</comment>
<dbReference type="PANTHER" id="PTHR43489:SF6">
    <property type="entry name" value="HYDROXYPYRUVATE ISOMERASE-RELATED"/>
    <property type="match status" value="1"/>
</dbReference>
<dbReference type="SUPFAM" id="SSF51658">
    <property type="entry name" value="Xylose isomerase-like"/>
    <property type="match status" value="1"/>
</dbReference>
<evidence type="ECO:0000256" key="7">
    <source>
        <dbReference type="PIRNR" id="PIRNR006241"/>
    </source>
</evidence>
<evidence type="ECO:0000313" key="10">
    <source>
        <dbReference type="EMBL" id="MBW14305.1"/>
    </source>
</evidence>
<organism evidence="10">
    <name type="scientific">Melanaphis sacchari</name>
    <dbReference type="NCBI Taxonomy" id="742174"/>
    <lineage>
        <taxon>Eukaryota</taxon>
        <taxon>Metazoa</taxon>
        <taxon>Ecdysozoa</taxon>
        <taxon>Arthropoda</taxon>
        <taxon>Hexapoda</taxon>
        <taxon>Insecta</taxon>
        <taxon>Pterygota</taxon>
        <taxon>Neoptera</taxon>
        <taxon>Paraneoptera</taxon>
        <taxon>Hemiptera</taxon>
        <taxon>Sternorrhyncha</taxon>
        <taxon>Aphidomorpha</taxon>
        <taxon>Aphidoidea</taxon>
        <taxon>Aphididae</taxon>
        <taxon>Aphidini</taxon>
        <taxon>Melanaphis</taxon>
    </lineage>
</organism>